<dbReference type="InterPro" id="IPR032818">
    <property type="entry name" value="DedA-like"/>
</dbReference>
<sequence>MGDHVHVLVEFIRLHAEWTGPIIFLVAFGESFAFVSLFVPGTAIMVAAGTLVHDGTVPIVPLLVGGIMGATLGDGISYWLGLRFGHLVPDMWPFRTRPELLANGHRFFEKHGGKSVFIGRFFGPVRAVIPLIAGMMEMPAGRFWLANILSGLIWAPILLIPGIAATSIWQLLEREEGWTPYALTGAFLVVATAAWIVWTCGGKNGRRG</sequence>
<dbReference type="PANTHER" id="PTHR30353:SF15">
    <property type="entry name" value="INNER MEMBRANE PROTEIN YABI"/>
    <property type="match status" value="1"/>
</dbReference>
<name>A0A6N6VJQ8_9HYPH</name>
<keyword evidence="10" id="KW-1185">Reference proteome</keyword>
<evidence type="ECO:0000256" key="1">
    <source>
        <dbReference type="ARBA" id="ARBA00004651"/>
    </source>
</evidence>
<proteinExistence type="inferred from homology"/>
<evidence type="ECO:0000256" key="6">
    <source>
        <dbReference type="ARBA" id="ARBA00023136"/>
    </source>
</evidence>
<keyword evidence="4 7" id="KW-0812">Transmembrane</keyword>
<feature type="transmembrane region" description="Helical" evidence="7">
    <location>
        <begin position="22"/>
        <end position="47"/>
    </location>
</feature>
<comment type="caution">
    <text evidence="9">The sequence shown here is derived from an EMBL/GenBank/DDBJ whole genome shotgun (WGS) entry which is preliminary data.</text>
</comment>
<evidence type="ECO:0000256" key="3">
    <source>
        <dbReference type="ARBA" id="ARBA00022475"/>
    </source>
</evidence>
<dbReference type="AlphaFoldDB" id="A0A6N6VJQ8"/>
<evidence type="ECO:0000313" key="10">
    <source>
        <dbReference type="Proteomes" id="UP000468901"/>
    </source>
</evidence>
<feature type="transmembrane region" description="Helical" evidence="7">
    <location>
        <begin position="178"/>
        <end position="198"/>
    </location>
</feature>
<protein>
    <submittedName>
        <fullName evidence="9">DedA family protein</fullName>
    </submittedName>
</protein>
<feature type="transmembrane region" description="Helical" evidence="7">
    <location>
        <begin position="148"/>
        <end position="172"/>
    </location>
</feature>
<keyword evidence="3 7" id="KW-1003">Cell membrane</keyword>
<feature type="transmembrane region" description="Helical" evidence="7">
    <location>
        <begin position="59"/>
        <end position="81"/>
    </location>
</feature>
<evidence type="ECO:0000256" key="7">
    <source>
        <dbReference type="RuleBase" id="RU367016"/>
    </source>
</evidence>
<dbReference type="PANTHER" id="PTHR30353">
    <property type="entry name" value="INNER MEMBRANE PROTEIN DEDA-RELATED"/>
    <property type="match status" value="1"/>
</dbReference>
<accession>A0A6N6VJQ8</accession>
<dbReference type="Proteomes" id="UP000468901">
    <property type="component" value="Unassembled WGS sequence"/>
</dbReference>
<dbReference type="GO" id="GO:0005886">
    <property type="term" value="C:plasma membrane"/>
    <property type="evidence" value="ECO:0007669"/>
    <property type="project" value="UniProtKB-SubCell"/>
</dbReference>
<keyword evidence="5 7" id="KW-1133">Transmembrane helix</keyword>
<dbReference type="InterPro" id="IPR032816">
    <property type="entry name" value="VTT_dom"/>
</dbReference>
<gene>
    <name evidence="9" type="ORF">F2P47_12390</name>
</gene>
<keyword evidence="6 7" id="KW-0472">Membrane</keyword>
<evidence type="ECO:0000313" key="9">
    <source>
        <dbReference type="EMBL" id="KAB7739511.1"/>
    </source>
</evidence>
<dbReference type="EMBL" id="WESC01000010">
    <property type="protein sequence ID" value="KAB7739511.1"/>
    <property type="molecule type" value="Genomic_DNA"/>
</dbReference>
<evidence type="ECO:0000259" key="8">
    <source>
        <dbReference type="Pfam" id="PF09335"/>
    </source>
</evidence>
<reference evidence="9 10" key="1">
    <citation type="submission" date="2019-09" db="EMBL/GenBank/DDBJ databases">
        <title>Parvibaculum sedimenti sp. nov., isolated from sediment.</title>
        <authorList>
            <person name="Wang Y."/>
        </authorList>
    </citation>
    <scope>NUCLEOTIDE SEQUENCE [LARGE SCALE GENOMIC DNA]</scope>
    <source>
        <strain evidence="9 10">HXT-9</strain>
    </source>
</reference>
<comment type="subcellular location">
    <subcellularLocation>
        <location evidence="1 7">Cell membrane</location>
        <topology evidence="1 7">Multi-pass membrane protein</topology>
    </subcellularLocation>
</comment>
<feature type="domain" description="VTT" evidence="8">
    <location>
        <begin position="39"/>
        <end position="162"/>
    </location>
</feature>
<dbReference type="Pfam" id="PF09335">
    <property type="entry name" value="VTT_dom"/>
    <property type="match status" value="1"/>
</dbReference>
<comment type="similarity">
    <text evidence="2 7">Belongs to the DedA family.</text>
</comment>
<organism evidence="9 10">
    <name type="scientific">Parvibaculum sedimenti</name>
    <dbReference type="NCBI Taxonomy" id="2608632"/>
    <lineage>
        <taxon>Bacteria</taxon>
        <taxon>Pseudomonadati</taxon>
        <taxon>Pseudomonadota</taxon>
        <taxon>Alphaproteobacteria</taxon>
        <taxon>Hyphomicrobiales</taxon>
        <taxon>Parvibaculaceae</taxon>
        <taxon>Parvibaculum</taxon>
    </lineage>
</organism>
<evidence type="ECO:0000256" key="4">
    <source>
        <dbReference type="ARBA" id="ARBA00022692"/>
    </source>
</evidence>
<dbReference type="RefSeq" id="WP_152216682.1">
    <property type="nucleotide sequence ID" value="NZ_WESC01000010.1"/>
</dbReference>
<evidence type="ECO:0000256" key="2">
    <source>
        <dbReference type="ARBA" id="ARBA00010792"/>
    </source>
</evidence>
<evidence type="ECO:0000256" key="5">
    <source>
        <dbReference type="ARBA" id="ARBA00022989"/>
    </source>
</evidence>